<dbReference type="NCBIfam" id="TIGR04377">
    <property type="entry name" value="myo_inos_iolD"/>
    <property type="match status" value="1"/>
</dbReference>
<feature type="domain" description="Thiamine pyrophosphate enzyme TPP-binding" evidence="5">
    <location>
        <begin position="442"/>
        <end position="600"/>
    </location>
</feature>
<reference evidence="7" key="1">
    <citation type="submission" date="2023-02" db="EMBL/GenBank/DDBJ databases">
        <title>Pathogen: clinical or host-associated sample.</title>
        <authorList>
            <person name="Hergert J."/>
            <person name="Casey R."/>
            <person name="Wagner J."/>
            <person name="Young E.L."/>
            <person name="Oakeson K.F."/>
        </authorList>
    </citation>
    <scope>NUCLEOTIDE SEQUENCE</scope>
    <source>
        <strain evidence="7">2022CK-00830</strain>
    </source>
</reference>
<dbReference type="InterPro" id="IPR012000">
    <property type="entry name" value="Thiamin_PyroP_enz_cen_dom"/>
</dbReference>
<gene>
    <name evidence="7" type="primary">iolD</name>
    <name evidence="7" type="ORF">PUW23_15155</name>
</gene>
<dbReference type="Gene3D" id="3.40.50.1220">
    <property type="entry name" value="TPP-binding domain"/>
    <property type="match status" value="1"/>
</dbReference>
<evidence type="ECO:0000259" key="5">
    <source>
        <dbReference type="Pfam" id="PF02775"/>
    </source>
</evidence>
<evidence type="ECO:0000256" key="3">
    <source>
        <dbReference type="RuleBase" id="RU362132"/>
    </source>
</evidence>
<evidence type="ECO:0000256" key="2">
    <source>
        <dbReference type="ARBA" id="ARBA00023052"/>
    </source>
</evidence>
<organism evidence="7 8">
    <name type="scientific">Paenibacillus urinalis</name>
    <dbReference type="NCBI Taxonomy" id="521520"/>
    <lineage>
        <taxon>Bacteria</taxon>
        <taxon>Bacillati</taxon>
        <taxon>Bacillota</taxon>
        <taxon>Bacilli</taxon>
        <taxon>Bacillales</taxon>
        <taxon>Paenibacillaceae</taxon>
        <taxon>Paenibacillus</taxon>
    </lineage>
</organism>
<dbReference type="EC" id="3.7.1.22" evidence="7"/>
<dbReference type="PROSITE" id="PS00187">
    <property type="entry name" value="TPP_ENZYMES"/>
    <property type="match status" value="1"/>
</dbReference>
<dbReference type="InterPro" id="IPR011766">
    <property type="entry name" value="TPP_enzyme_TPP-bd"/>
</dbReference>
<dbReference type="SUPFAM" id="SSF52467">
    <property type="entry name" value="DHS-like NAD/FAD-binding domain"/>
    <property type="match status" value="1"/>
</dbReference>
<accession>A0AAX3MTW4</accession>
<proteinExistence type="inferred from homology"/>
<dbReference type="InterPro" id="IPR045229">
    <property type="entry name" value="TPP_enz"/>
</dbReference>
<dbReference type="InterPro" id="IPR029035">
    <property type="entry name" value="DHS-like_NAD/FAD-binding_dom"/>
</dbReference>
<dbReference type="InterPro" id="IPR000399">
    <property type="entry name" value="TPP-bd_CS"/>
</dbReference>
<sequence>MTKIRMTTAQALIKFLNQQFIETKSGTQRFVQGIFTVFGHGNVLGLGQALESDSGELTAYQGRNEQGMAHAAMAFAKQNNRRQIMACTASIGPGSANMLTAAATAAANQIPVLLLPSDTFASRQPDPVLQQMEHTYSAAITVNDAFKSVCKYWDRVSRPEQLMAAMLNAMRVLTDPADTGAVAISLPQDVQGEAWEYPESFFQKRIHRIERRLPHPRDITEAADLIIQKCKPVIICGGGVRYSGAGIALKTFAEKFGVPFAETQAGKSAVESSHAYNLGGIGVTGNAAANKLASEADLIIGIGTRFTDFTTGSKSLFRNPEVEFITLNASSFHASKLDATAVVCDAAEGLDALTSALAERSYQTSPDYQDEISAVKSEWRRERMRLAEVEYSAEGFMPEIAGHLDEKLAEYAGALGSTLTQTRVLAVVNDMIPNDAIVVGAAGSLPGDMQRMWENTVTDTYHMEYGFSCMGYEIAGALGVKLAEPDREVYALVGDGSYQMLHSELVTSLQEQKKINIILLDNGGFGCINNLQMEHGMSSIGTEFRYRGSDGTLNDKLMAIDYAASAAGYGAVTYRVTSIEELKAAIRDARLQNVSTLIDVKVLPKTMTHGYGSWWHVGVAEETDSDTVRAAHKRKLQGLERARLY</sequence>
<dbReference type="GO" id="GO:0003984">
    <property type="term" value="F:acetolactate synthase activity"/>
    <property type="evidence" value="ECO:0007669"/>
    <property type="project" value="TreeGrafter"/>
</dbReference>
<dbReference type="GO" id="GO:0102481">
    <property type="term" value="F:3D-(3,5/4)-trihydroxycyclohexane-1,2-dione hydrolase activity"/>
    <property type="evidence" value="ECO:0007669"/>
    <property type="project" value="UniProtKB-EC"/>
</dbReference>
<dbReference type="PANTHER" id="PTHR18968:SF9">
    <property type="entry name" value="3D-(3,5_4)-TRIHYDROXYCYCLOHEXANE-1,2-DIONE HYDROLASE"/>
    <property type="match status" value="1"/>
</dbReference>
<dbReference type="Proteomes" id="UP001220962">
    <property type="component" value="Chromosome"/>
</dbReference>
<dbReference type="AlphaFoldDB" id="A0AAX3MTW4"/>
<dbReference type="GO" id="GO:0050660">
    <property type="term" value="F:flavin adenine dinucleotide binding"/>
    <property type="evidence" value="ECO:0007669"/>
    <property type="project" value="TreeGrafter"/>
</dbReference>
<feature type="domain" description="Thiamine pyrophosphate enzyme N-terminal TPP-binding" evidence="6">
    <location>
        <begin position="31"/>
        <end position="131"/>
    </location>
</feature>
<keyword evidence="2 3" id="KW-0786">Thiamine pyrophosphate</keyword>
<protein>
    <submittedName>
        <fullName evidence="7">3D-(3,5/4)-trihydroxycyclohexane-1,2-dione acylhydrolase (Decyclizing)</fullName>
        <ecNumber evidence="7">3.7.1.22</ecNumber>
    </submittedName>
</protein>
<dbReference type="InterPro" id="IPR030817">
    <property type="entry name" value="Myo_inos_IolD"/>
</dbReference>
<dbReference type="GO" id="GO:0009097">
    <property type="term" value="P:isoleucine biosynthetic process"/>
    <property type="evidence" value="ECO:0007669"/>
    <property type="project" value="TreeGrafter"/>
</dbReference>
<dbReference type="Pfam" id="PF00205">
    <property type="entry name" value="TPP_enzyme_M"/>
    <property type="match status" value="1"/>
</dbReference>
<dbReference type="GO" id="GO:0009099">
    <property type="term" value="P:L-valine biosynthetic process"/>
    <property type="evidence" value="ECO:0007669"/>
    <property type="project" value="TreeGrafter"/>
</dbReference>
<dbReference type="Pfam" id="PF02776">
    <property type="entry name" value="TPP_enzyme_N"/>
    <property type="match status" value="1"/>
</dbReference>
<dbReference type="GO" id="GO:0005948">
    <property type="term" value="C:acetolactate synthase complex"/>
    <property type="evidence" value="ECO:0007669"/>
    <property type="project" value="TreeGrafter"/>
</dbReference>
<comment type="similarity">
    <text evidence="1 3">Belongs to the TPP enzyme family.</text>
</comment>
<dbReference type="Pfam" id="PF02775">
    <property type="entry name" value="TPP_enzyme_C"/>
    <property type="match status" value="1"/>
</dbReference>
<dbReference type="GO" id="GO:0019310">
    <property type="term" value="P:inositol catabolic process"/>
    <property type="evidence" value="ECO:0007669"/>
    <property type="project" value="InterPro"/>
</dbReference>
<evidence type="ECO:0000313" key="8">
    <source>
        <dbReference type="Proteomes" id="UP001220962"/>
    </source>
</evidence>
<dbReference type="Gene3D" id="3.40.50.970">
    <property type="match status" value="2"/>
</dbReference>
<evidence type="ECO:0000313" key="7">
    <source>
        <dbReference type="EMBL" id="WDH80876.1"/>
    </source>
</evidence>
<dbReference type="RefSeq" id="WP_274358773.1">
    <property type="nucleotide sequence ID" value="NZ_CP118101.1"/>
</dbReference>
<evidence type="ECO:0000259" key="6">
    <source>
        <dbReference type="Pfam" id="PF02776"/>
    </source>
</evidence>
<evidence type="ECO:0000259" key="4">
    <source>
        <dbReference type="Pfam" id="PF00205"/>
    </source>
</evidence>
<dbReference type="InterPro" id="IPR029061">
    <property type="entry name" value="THDP-binding"/>
</dbReference>
<feature type="domain" description="Thiamine pyrophosphate enzyme central" evidence="4">
    <location>
        <begin position="219"/>
        <end position="353"/>
    </location>
</feature>
<keyword evidence="7" id="KW-0378">Hydrolase</keyword>
<name>A0AAX3MTW4_9BACL</name>
<dbReference type="SUPFAM" id="SSF52518">
    <property type="entry name" value="Thiamin diphosphate-binding fold (THDP-binding)"/>
    <property type="match status" value="2"/>
</dbReference>
<dbReference type="CDD" id="cd07035">
    <property type="entry name" value="TPP_PYR_POX_like"/>
    <property type="match status" value="1"/>
</dbReference>
<dbReference type="PANTHER" id="PTHR18968">
    <property type="entry name" value="THIAMINE PYROPHOSPHATE ENZYMES"/>
    <property type="match status" value="1"/>
</dbReference>
<dbReference type="GO" id="GO:0030976">
    <property type="term" value="F:thiamine pyrophosphate binding"/>
    <property type="evidence" value="ECO:0007669"/>
    <property type="project" value="InterPro"/>
</dbReference>
<dbReference type="InterPro" id="IPR012001">
    <property type="entry name" value="Thiamin_PyroP_enz_TPP-bd_dom"/>
</dbReference>
<dbReference type="GO" id="GO:0000287">
    <property type="term" value="F:magnesium ion binding"/>
    <property type="evidence" value="ECO:0007669"/>
    <property type="project" value="InterPro"/>
</dbReference>
<dbReference type="EMBL" id="CP118101">
    <property type="protein sequence ID" value="WDH80876.1"/>
    <property type="molecule type" value="Genomic_DNA"/>
</dbReference>
<evidence type="ECO:0000256" key="1">
    <source>
        <dbReference type="ARBA" id="ARBA00007812"/>
    </source>
</evidence>